<name>A0A1Z5IZI7_9LACO</name>
<dbReference type="AlphaFoldDB" id="A0A1Z5IZI7"/>
<reference evidence="1 2" key="1">
    <citation type="submission" date="2015-11" db="EMBL/GenBank/DDBJ databases">
        <title>Draft genome sequences of new species of the genus Lactobacillus isolated from orchardgrass silage.</title>
        <authorList>
            <person name="Tohno M."/>
            <person name="Tanizawa Y."/>
            <person name="Arita M."/>
        </authorList>
    </citation>
    <scope>NUCLEOTIDE SEQUENCE [LARGE SCALE GENOMIC DNA]</scope>
    <source>
        <strain evidence="1 2">IWT25</strain>
    </source>
</reference>
<evidence type="ECO:0000313" key="1">
    <source>
        <dbReference type="EMBL" id="GAX07079.1"/>
    </source>
</evidence>
<dbReference type="EMBL" id="BCMI01000035">
    <property type="protein sequence ID" value="GAX07079.1"/>
    <property type="molecule type" value="Genomic_DNA"/>
</dbReference>
<sequence>MKINLIKQKNVPKSYHIGNVIYFYRDDVVAMVSEIGDEYALINLENGKLYGLSDTLEGLFIQTYGDPGELINAELREVRSND</sequence>
<gene>
    <name evidence="1" type="ORF">IWT25_02427</name>
</gene>
<organism evidence="1 2">
    <name type="scientific">Secundilactobacillus pentosiphilus</name>
    <dbReference type="NCBI Taxonomy" id="1714682"/>
    <lineage>
        <taxon>Bacteria</taxon>
        <taxon>Bacillati</taxon>
        <taxon>Bacillota</taxon>
        <taxon>Bacilli</taxon>
        <taxon>Lactobacillales</taxon>
        <taxon>Lactobacillaceae</taxon>
        <taxon>Secundilactobacillus</taxon>
    </lineage>
</organism>
<evidence type="ECO:0000313" key="2">
    <source>
        <dbReference type="Proteomes" id="UP000198414"/>
    </source>
</evidence>
<comment type="caution">
    <text evidence="1">The sequence shown here is derived from an EMBL/GenBank/DDBJ whole genome shotgun (WGS) entry which is preliminary data.</text>
</comment>
<protein>
    <submittedName>
        <fullName evidence="1">Uncharacterized protein</fullName>
    </submittedName>
</protein>
<dbReference type="RefSeq" id="WP_089121976.1">
    <property type="nucleotide sequence ID" value="NZ_BCMI01000035.1"/>
</dbReference>
<accession>A0A1Z5IZI7</accession>
<dbReference type="Proteomes" id="UP000198414">
    <property type="component" value="Unassembled WGS sequence"/>
</dbReference>
<proteinExistence type="predicted"/>